<evidence type="ECO:0000256" key="1">
    <source>
        <dbReference type="ARBA" id="ARBA00004141"/>
    </source>
</evidence>
<dbReference type="GO" id="GO:0016020">
    <property type="term" value="C:membrane"/>
    <property type="evidence" value="ECO:0007669"/>
    <property type="project" value="UniProtKB-SubCell"/>
</dbReference>
<keyword evidence="3 5" id="KW-1133">Transmembrane helix</keyword>
<dbReference type="AlphaFoldDB" id="A0A1B1NFX7"/>
<feature type="domain" description="Methylamine utilisation protein MauE" evidence="6">
    <location>
        <begin position="4"/>
        <end position="131"/>
    </location>
</feature>
<dbReference type="STRING" id="1758689.SGUI_2942"/>
<keyword evidence="8" id="KW-1185">Reference proteome</keyword>
<name>A0A1B1NFX7_9MICO</name>
<dbReference type="InterPro" id="IPR009908">
    <property type="entry name" value="Methylamine_util_MauE"/>
</dbReference>
<keyword evidence="4 5" id="KW-0472">Membrane</keyword>
<feature type="transmembrane region" description="Helical" evidence="5">
    <location>
        <begin position="153"/>
        <end position="172"/>
    </location>
</feature>
<dbReference type="GO" id="GO:0030416">
    <property type="term" value="P:methylamine metabolic process"/>
    <property type="evidence" value="ECO:0007669"/>
    <property type="project" value="InterPro"/>
</dbReference>
<dbReference type="Proteomes" id="UP000092482">
    <property type="component" value="Chromosome"/>
</dbReference>
<evidence type="ECO:0000256" key="2">
    <source>
        <dbReference type="ARBA" id="ARBA00022692"/>
    </source>
</evidence>
<evidence type="ECO:0000259" key="6">
    <source>
        <dbReference type="Pfam" id="PF07291"/>
    </source>
</evidence>
<organism evidence="7 8">
    <name type="scientific">Serinicoccus hydrothermalis</name>
    <dbReference type="NCBI Taxonomy" id="1758689"/>
    <lineage>
        <taxon>Bacteria</taxon>
        <taxon>Bacillati</taxon>
        <taxon>Actinomycetota</taxon>
        <taxon>Actinomycetes</taxon>
        <taxon>Micrococcales</taxon>
        <taxon>Ornithinimicrobiaceae</taxon>
        <taxon>Serinicoccus</taxon>
    </lineage>
</organism>
<comment type="subcellular location">
    <subcellularLocation>
        <location evidence="1">Membrane</location>
        <topology evidence="1">Multi-pass membrane protein</topology>
    </subcellularLocation>
</comment>
<dbReference type="EMBL" id="CP014989">
    <property type="protein sequence ID" value="ANS80338.1"/>
    <property type="molecule type" value="Genomic_DNA"/>
</dbReference>
<evidence type="ECO:0000256" key="5">
    <source>
        <dbReference type="SAM" id="Phobius"/>
    </source>
</evidence>
<evidence type="ECO:0000256" key="3">
    <source>
        <dbReference type="ARBA" id="ARBA00022989"/>
    </source>
</evidence>
<dbReference type="Pfam" id="PF07291">
    <property type="entry name" value="MauE"/>
    <property type="match status" value="1"/>
</dbReference>
<dbReference type="UniPathway" id="UPA00895"/>
<evidence type="ECO:0000256" key="4">
    <source>
        <dbReference type="ARBA" id="ARBA00023136"/>
    </source>
</evidence>
<feature type="transmembrane region" description="Helical" evidence="5">
    <location>
        <begin position="121"/>
        <end position="141"/>
    </location>
</feature>
<evidence type="ECO:0000313" key="8">
    <source>
        <dbReference type="Proteomes" id="UP000092482"/>
    </source>
</evidence>
<evidence type="ECO:0000313" key="7">
    <source>
        <dbReference type="EMBL" id="ANS80338.1"/>
    </source>
</evidence>
<protein>
    <recommendedName>
        <fullName evidence="6">Methylamine utilisation protein MauE domain-containing protein</fullName>
    </recommendedName>
</protein>
<keyword evidence="2 5" id="KW-0812">Transmembrane</keyword>
<feature type="transmembrane region" description="Helical" evidence="5">
    <location>
        <begin position="69"/>
        <end position="89"/>
    </location>
</feature>
<dbReference type="OrthoDB" id="5006039at2"/>
<reference evidence="7 8" key="1">
    <citation type="submission" date="2016-03" db="EMBL/GenBank/DDBJ databases">
        <title>Shallow-sea hydrothermal system.</title>
        <authorList>
            <person name="Tang K."/>
        </authorList>
    </citation>
    <scope>NUCLEOTIDE SEQUENCE [LARGE SCALE GENOMIC DNA]</scope>
    <source>
        <strain evidence="7 8">JLT9</strain>
    </source>
</reference>
<dbReference type="KEGG" id="serj:SGUI_2942"/>
<accession>A0A1B1NFX7</accession>
<sequence>MVSALSLAPVTLAVLLGWSGAAKLREPSATADMVRELRLPRRLAPAAVSRVLPLAELLTALLLLTPWTWTYALGAVAALALCTAFLVVVARAMGFDPRPVCACFGRVGHHEIAGRTVVRNALLVGLAVVAVGIAVAGSSTGRLVADYRWADCVWLALAATAAVVIALVAGGAGRTPDPRADRDAVDDAGRDGGTLLGSVLVDPDLGTTTLLTLVLPRPQVVVVVDCWCGSTFTVLERLPAWRSRAPELGVHLVHTQPPFAEPRAQGLADVWWDPGDRLLTALGTGRGPCAVLVDEGGVLAGPVTGVEEVERLVGYSASRSRTT</sequence>
<gene>
    <name evidence="7" type="ORF">SGUI_2942</name>
</gene>
<proteinExistence type="predicted"/>